<evidence type="ECO:0000256" key="1">
    <source>
        <dbReference type="ARBA" id="ARBA00008361"/>
    </source>
</evidence>
<dbReference type="Gene3D" id="3.40.50.150">
    <property type="entry name" value="Vaccinia Virus protein VP39"/>
    <property type="match status" value="1"/>
</dbReference>
<dbReference type="InterPro" id="IPR051052">
    <property type="entry name" value="Diverse_substrate_MTase"/>
</dbReference>
<dbReference type="InterPro" id="IPR013216">
    <property type="entry name" value="Methyltransf_11"/>
</dbReference>
<dbReference type="Pfam" id="PF08241">
    <property type="entry name" value="Methyltransf_11"/>
    <property type="match status" value="1"/>
</dbReference>
<dbReference type="EMBL" id="FTMA01000007">
    <property type="protein sequence ID" value="SIR17603.1"/>
    <property type="molecule type" value="Genomic_DNA"/>
</dbReference>
<keyword evidence="3 5" id="KW-0808">Transferase</keyword>
<name>A0A1N6YSK5_9FLAO</name>
<dbReference type="SUPFAM" id="SSF53335">
    <property type="entry name" value="S-adenosyl-L-methionine-dependent methyltransferases"/>
    <property type="match status" value="1"/>
</dbReference>
<dbReference type="AlphaFoldDB" id="A0A1N6YSK5"/>
<evidence type="ECO:0000259" key="4">
    <source>
        <dbReference type="Pfam" id="PF08241"/>
    </source>
</evidence>
<dbReference type="PANTHER" id="PTHR44942">
    <property type="entry name" value="METHYLTRANSF_11 DOMAIN-CONTAINING PROTEIN"/>
    <property type="match status" value="1"/>
</dbReference>
<feature type="domain" description="Methyltransferase type 11" evidence="4">
    <location>
        <begin position="39"/>
        <end position="126"/>
    </location>
</feature>
<evidence type="ECO:0000313" key="5">
    <source>
        <dbReference type="EMBL" id="SIR17603.1"/>
    </source>
</evidence>
<evidence type="ECO:0000313" key="6">
    <source>
        <dbReference type="Proteomes" id="UP000186953"/>
    </source>
</evidence>
<keyword evidence="6" id="KW-1185">Reference proteome</keyword>
<proteinExistence type="inferred from homology"/>
<dbReference type="Proteomes" id="UP000186953">
    <property type="component" value="Unassembled WGS sequence"/>
</dbReference>
<dbReference type="GO" id="GO:0032259">
    <property type="term" value="P:methylation"/>
    <property type="evidence" value="ECO:0007669"/>
    <property type="project" value="UniProtKB-KW"/>
</dbReference>
<sequence length="242" mass="27288">MAKEYDSITARHYAAYRPSLHSQILKSYLNVDDKFNYGLDIGCGTGQSAISLFDHCEKVVGVDTSKEMIEKSIIHTGVTYQIMQTNILDFDNDSFDIITFAGSLFYAKSQKLLDEVIRVSKPIATIILYDFEVLMKDTFTLLGINNTAVNNDVYDHQTNFSGLDLNSIAINKSYRESIIFDIKISDMAHLLLSAKDNYTSIATVLGKENVYEHLKWELRNKLGSDTTTLKANTYLTAYTAIK</sequence>
<dbReference type="CDD" id="cd02440">
    <property type="entry name" value="AdoMet_MTases"/>
    <property type="match status" value="1"/>
</dbReference>
<protein>
    <submittedName>
        <fullName evidence="5">Methyltransferase domain-containing protein</fullName>
    </submittedName>
</protein>
<dbReference type="InterPro" id="IPR029063">
    <property type="entry name" value="SAM-dependent_MTases_sf"/>
</dbReference>
<keyword evidence="2 5" id="KW-0489">Methyltransferase</keyword>
<accession>A0A1N6YSK5</accession>
<comment type="similarity">
    <text evidence="1">Belongs to the methyltransferase superfamily.</text>
</comment>
<dbReference type="OrthoDB" id="9789123at2"/>
<organism evidence="5 6">
    <name type="scientific">Maribacter ulvicola</name>
    <dbReference type="NCBI Taxonomy" id="228959"/>
    <lineage>
        <taxon>Bacteria</taxon>
        <taxon>Pseudomonadati</taxon>
        <taxon>Bacteroidota</taxon>
        <taxon>Flavobacteriia</taxon>
        <taxon>Flavobacteriales</taxon>
        <taxon>Flavobacteriaceae</taxon>
        <taxon>Maribacter</taxon>
    </lineage>
</organism>
<dbReference type="RefSeq" id="WP_076550027.1">
    <property type="nucleotide sequence ID" value="NZ_FTMA01000007.1"/>
</dbReference>
<evidence type="ECO:0000256" key="2">
    <source>
        <dbReference type="ARBA" id="ARBA00022603"/>
    </source>
</evidence>
<dbReference type="STRING" id="228959.SAMN05421797_107127"/>
<evidence type="ECO:0000256" key="3">
    <source>
        <dbReference type="ARBA" id="ARBA00022679"/>
    </source>
</evidence>
<gene>
    <name evidence="5" type="ORF">SAMN05421797_107127</name>
</gene>
<dbReference type="GO" id="GO:0008757">
    <property type="term" value="F:S-adenosylmethionine-dependent methyltransferase activity"/>
    <property type="evidence" value="ECO:0007669"/>
    <property type="project" value="InterPro"/>
</dbReference>
<reference evidence="6" key="1">
    <citation type="submission" date="2017-01" db="EMBL/GenBank/DDBJ databases">
        <authorList>
            <person name="Varghese N."/>
            <person name="Submissions S."/>
        </authorList>
    </citation>
    <scope>NUCLEOTIDE SEQUENCE [LARGE SCALE GENOMIC DNA]</scope>
    <source>
        <strain evidence="6">DSM 15366</strain>
    </source>
</reference>
<dbReference type="PANTHER" id="PTHR44942:SF4">
    <property type="entry name" value="METHYLTRANSFERASE TYPE 11 DOMAIN-CONTAINING PROTEIN"/>
    <property type="match status" value="1"/>
</dbReference>